<reference evidence="14 15" key="1">
    <citation type="submission" date="2021-03" db="EMBL/GenBank/DDBJ databases">
        <title>Caproiciproducens sp. nov. isolated from feces of cow.</title>
        <authorList>
            <person name="Choi J.-Y."/>
        </authorList>
    </citation>
    <scope>NUCLEOTIDE SEQUENCE [LARGE SCALE GENOMIC DNA]</scope>
    <source>
        <strain evidence="14 15">AGMB10547</strain>
    </source>
</reference>
<comment type="caution">
    <text evidence="14">The sequence shown here is derived from an EMBL/GenBank/DDBJ whole genome shotgun (WGS) entry which is preliminary data.</text>
</comment>
<dbReference type="InterPro" id="IPR008145">
    <property type="entry name" value="GK/Ca_channel_bsu"/>
</dbReference>
<evidence type="ECO:0000313" key="14">
    <source>
        <dbReference type="EMBL" id="MBW7573999.1"/>
    </source>
</evidence>
<gene>
    <name evidence="11 14" type="primary">gmk</name>
    <name evidence="14" type="ORF">J5W02_14390</name>
</gene>
<comment type="catalytic activity">
    <reaction evidence="10 11">
        <text>GMP + ATP = GDP + ADP</text>
        <dbReference type="Rhea" id="RHEA:20780"/>
        <dbReference type="ChEBI" id="CHEBI:30616"/>
        <dbReference type="ChEBI" id="CHEBI:58115"/>
        <dbReference type="ChEBI" id="CHEBI:58189"/>
        <dbReference type="ChEBI" id="CHEBI:456216"/>
        <dbReference type="EC" id="2.7.4.8"/>
    </reaction>
</comment>
<sequence length="203" mass="23018">MKNKGLLIVFSGPSGAGKDTILKKLLEKDPNIRLSVSATTRLPRKGEVHGTDYFFVDKNEFVRMTQQDEMIESAEYCGNFYGTPRKPIDNWLANGDDVILEIEVQGGSQIKNKCPDSISIFILPPSFTELEQRLKNRKTESEEAVQKRLAAARNEILEAVHYDYAVINDTVDHAVDEIIHIICAEKHKVKRDNLLIERILNHA</sequence>
<comment type="similarity">
    <text evidence="2 11">Belongs to the guanylate kinase family.</text>
</comment>
<dbReference type="NCBIfam" id="TIGR03263">
    <property type="entry name" value="guanyl_kin"/>
    <property type="match status" value="1"/>
</dbReference>
<dbReference type="PANTHER" id="PTHR23117">
    <property type="entry name" value="GUANYLATE KINASE-RELATED"/>
    <property type="match status" value="1"/>
</dbReference>
<evidence type="ECO:0000256" key="8">
    <source>
        <dbReference type="ARBA" id="ARBA00022840"/>
    </source>
</evidence>
<evidence type="ECO:0000256" key="12">
    <source>
        <dbReference type="SAM" id="Coils"/>
    </source>
</evidence>
<keyword evidence="5 11" id="KW-0808">Transferase</keyword>
<feature type="binding site" evidence="11">
    <location>
        <begin position="12"/>
        <end position="19"/>
    </location>
    <ligand>
        <name>ATP</name>
        <dbReference type="ChEBI" id="CHEBI:30616"/>
    </ligand>
</feature>
<dbReference type="Gene3D" id="3.30.63.10">
    <property type="entry name" value="Guanylate Kinase phosphate binding domain"/>
    <property type="match status" value="1"/>
</dbReference>
<keyword evidence="12" id="KW-0175">Coiled coil</keyword>
<organism evidence="14 15">
    <name type="scientific">Caproiciproducens faecalis</name>
    <dbReference type="NCBI Taxonomy" id="2820301"/>
    <lineage>
        <taxon>Bacteria</taxon>
        <taxon>Bacillati</taxon>
        <taxon>Bacillota</taxon>
        <taxon>Clostridia</taxon>
        <taxon>Eubacteriales</taxon>
        <taxon>Acutalibacteraceae</taxon>
        <taxon>Caproiciproducens</taxon>
    </lineage>
</organism>
<dbReference type="SMART" id="SM00072">
    <property type="entry name" value="GuKc"/>
    <property type="match status" value="1"/>
</dbReference>
<proteinExistence type="inferred from homology"/>
<evidence type="ECO:0000256" key="2">
    <source>
        <dbReference type="ARBA" id="ARBA00005790"/>
    </source>
</evidence>
<evidence type="ECO:0000256" key="9">
    <source>
        <dbReference type="ARBA" id="ARBA00030128"/>
    </source>
</evidence>
<keyword evidence="15" id="KW-1185">Reference proteome</keyword>
<evidence type="ECO:0000256" key="3">
    <source>
        <dbReference type="ARBA" id="ARBA00012961"/>
    </source>
</evidence>
<feature type="domain" description="Guanylate kinase-like" evidence="13">
    <location>
        <begin position="5"/>
        <end position="183"/>
    </location>
</feature>
<dbReference type="Gene3D" id="3.40.50.300">
    <property type="entry name" value="P-loop containing nucleotide triphosphate hydrolases"/>
    <property type="match status" value="2"/>
</dbReference>
<evidence type="ECO:0000256" key="4">
    <source>
        <dbReference type="ARBA" id="ARBA00016296"/>
    </source>
</evidence>
<evidence type="ECO:0000256" key="10">
    <source>
        <dbReference type="ARBA" id="ARBA00048594"/>
    </source>
</evidence>
<dbReference type="CDD" id="cd00071">
    <property type="entry name" value="GMPK"/>
    <property type="match status" value="1"/>
</dbReference>
<dbReference type="InterPro" id="IPR020590">
    <property type="entry name" value="Guanylate_kinase_CS"/>
</dbReference>
<protein>
    <recommendedName>
        <fullName evidence="4 11">Guanylate kinase</fullName>
        <ecNumber evidence="3 11">2.7.4.8</ecNumber>
    </recommendedName>
    <alternativeName>
        <fullName evidence="9 11">GMP kinase</fullName>
    </alternativeName>
</protein>
<dbReference type="PROSITE" id="PS50052">
    <property type="entry name" value="GUANYLATE_KINASE_2"/>
    <property type="match status" value="1"/>
</dbReference>
<dbReference type="SUPFAM" id="SSF52540">
    <property type="entry name" value="P-loop containing nucleoside triphosphate hydrolases"/>
    <property type="match status" value="1"/>
</dbReference>
<dbReference type="EMBL" id="JAGFNZ010000007">
    <property type="protein sequence ID" value="MBW7573999.1"/>
    <property type="molecule type" value="Genomic_DNA"/>
</dbReference>
<accession>A0ABS7DRS0</accession>
<evidence type="ECO:0000256" key="5">
    <source>
        <dbReference type="ARBA" id="ARBA00022679"/>
    </source>
</evidence>
<evidence type="ECO:0000256" key="6">
    <source>
        <dbReference type="ARBA" id="ARBA00022741"/>
    </source>
</evidence>
<name>A0ABS7DRS0_9FIRM</name>
<dbReference type="GO" id="GO:0004385">
    <property type="term" value="F:GMP kinase activity"/>
    <property type="evidence" value="ECO:0007669"/>
    <property type="project" value="UniProtKB-EC"/>
</dbReference>
<evidence type="ECO:0000256" key="1">
    <source>
        <dbReference type="ARBA" id="ARBA00003531"/>
    </source>
</evidence>
<dbReference type="PROSITE" id="PS00856">
    <property type="entry name" value="GUANYLATE_KINASE_1"/>
    <property type="match status" value="1"/>
</dbReference>
<keyword evidence="11" id="KW-0963">Cytoplasm</keyword>
<dbReference type="InterPro" id="IPR017665">
    <property type="entry name" value="Guanylate_kinase"/>
</dbReference>
<keyword evidence="6 11" id="KW-0547">Nucleotide-binding</keyword>
<keyword evidence="8 11" id="KW-0067">ATP-binding</keyword>
<evidence type="ECO:0000313" key="15">
    <source>
        <dbReference type="Proteomes" id="UP000719942"/>
    </source>
</evidence>
<dbReference type="Proteomes" id="UP000719942">
    <property type="component" value="Unassembled WGS sequence"/>
</dbReference>
<dbReference type="EC" id="2.7.4.8" evidence="3 11"/>
<feature type="coiled-coil region" evidence="12">
    <location>
        <begin position="127"/>
        <end position="155"/>
    </location>
</feature>
<dbReference type="HAMAP" id="MF_00328">
    <property type="entry name" value="Guanylate_kinase"/>
    <property type="match status" value="1"/>
</dbReference>
<dbReference type="RefSeq" id="WP_219966408.1">
    <property type="nucleotide sequence ID" value="NZ_JAGFNZ010000007.1"/>
</dbReference>
<dbReference type="InterPro" id="IPR027417">
    <property type="entry name" value="P-loop_NTPase"/>
</dbReference>
<dbReference type="Pfam" id="PF00625">
    <property type="entry name" value="Guanylate_kin"/>
    <property type="match status" value="1"/>
</dbReference>
<comment type="function">
    <text evidence="1 11">Essential for recycling GMP and indirectly, cGMP.</text>
</comment>
<keyword evidence="7 11" id="KW-0418">Kinase</keyword>
<dbReference type="InterPro" id="IPR008144">
    <property type="entry name" value="Guanylate_kin-like_dom"/>
</dbReference>
<comment type="subcellular location">
    <subcellularLocation>
        <location evidence="11">Cytoplasm</location>
    </subcellularLocation>
</comment>
<dbReference type="PANTHER" id="PTHR23117:SF13">
    <property type="entry name" value="GUANYLATE KINASE"/>
    <property type="match status" value="1"/>
</dbReference>
<evidence type="ECO:0000256" key="11">
    <source>
        <dbReference type="HAMAP-Rule" id="MF_00328"/>
    </source>
</evidence>
<evidence type="ECO:0000256" key="7">
    <source>
        <dbReference type="ARBA" id="ARBA00022777"/>
    </source>
</evidence>
<evidence type="ECO:0000259" key="13">
    <source>
        <dbReference type="PROSITE" id="PS50052"/>
    </source>
</evidence>